<feature type="signal peptide" evidence="1">
    <location>
        <begin position="1"/>
        <end position="28"/>
    </location>
</feature>
<evidence type="ECO:0000256" key="1">
    <source>
        <dbReference type="SAM" id="SignalP"/>
    </source>
</evidence>
<keyword evidence="1" id="KW-0732">Signal</keyword>
<dbReference type="Proteomes" id="UP000666915">
    <property type="component" value="Unassembled WGS sequence"/>
</dbReference>
<comment type="caution">
    <text evidence="2">The sequence shown here is derived from an EMBL/GenBank/DDBJ whole genome shotgun (WGS) entry which is preliminary data.</text>
</comment>
<dbReference type="EMBL" id="JAGEOK010000039">
    <property type="protein sequence ID" value="MBO2443993.1"/>
    <property type="molecule type" value="Genomic_DNA"/>
</dbReference>
<organism evidence="2 3">
    <name type="scientific">Actinomadura nitritigenes</name>
    <dbReference type="NCBI Taxonomy" id="134602"/>
    <lineage>
        <taxon>Bacteria</taxon>
        <taxon>Bacillati</taxon>
        <taxon>Actinomycetota</taxon>
        <taxon>Actinomycetes</taxon>
        <taxon>Streptosporangiales</taxon>
        <taxon>Thermomonosporaceae</taxon>
        <taxon>Actinomadura</taxon>
    </lineage>
</organism>
<evidence type="ECO:0000313" key="2">
    <source>
        <dbReference type="EMBL" id="MBO2443993.1"/>
    </source>
</evidence>
<keyword evidence="3" id="KW-1185">Reference proteome</keyword>
<proteinExistence type="predicted"/>
<evidence type="ECO:0008006" key="4">
    <source>
        <dbReference type="Google" id="ProtNLM"/>
    </source>
</evidence>
<protein>
    <recommendedName>
        <fullName evidence="4">Secreted protein</fullName>
    </recommendedName>
</protein>
<gene>
    <name evidence="2" type="ORF">J4557_41375</name>
</gene>
<name>A0ABS3REG1_9ACTN</name>
<sequence length="163" mass="17571">MSSRGFTVGLVTSGILVGGLITASNASAQTPSPGPGKVQAKHHITCGWWAGPTGIAKGTPWSPKKGQVRGYALVRCSDKLDEAHTEAQIQYLSGTKWKNVGSPKVSYSTGTRNDDGTVSIYVLAVKSMPSGSHKYRTKMNHFGQHGNIWTLPTHYSPTRYLRN</sequence>
<reference evidence="2 3" key="1">
    <citation type="submission" date="2021-03" db="EMBL/GenBank/DDBJ databases">
        <authorList>
            <person name="Kanchanasin P."/>
            <person name="Saeng-In P."/>
            <person name="Phongsopitanun W."/>
            <person name="Yuki M."/>
            <person name="Kudo T."/>
            <person name="Ohkuma M."/>
            <person name="Tanasupawat S."/>
        </authorList>
    </citation>
    <scope>NUCLEOTIDE SEQUENCE [LARGE SCALE GENOMIC DNA]</scope>
    <source>
        <strain evidence="2 3">L46</strain>
    </source>
</reference>
<feature type="chain" id="PRO_5045285653" description="Secreted protein" evidence="1">
    <location>
        <begin position="29"/>
        <end position="163"/>
    </location>
</feature>
<accession>A0ABS3REG1</accession>
<dbReference type="RefSeq" id="WP_208272301.1">
    <property type="nucleotide sequence ID" value="NZ_BAAAGM010000025.1"/>
</dbReference>
<evidence type="ECO:0000313" key="3">
    <source>
        <dbReference type="Proteomes" id="UP000666915"/>
    </source>
</evidence>